<protein>
    <submittedName>
        <fullName evidence="1">Uncharacterized protein</fullName>
    </submittedName>
</protein>
<reference evidence="1 2" key="1">
    <citation type="submission" date="2019-08" db="EMBL/GenBank/DDBJ databases">
        <authorList>
            <person name="Alioto T."/>
            <person name="Alioto T."/>
            <person name="Gomez Garrido J."/>
        </authorList>
    </citation>
    <scope>NUCLEOTIDE SEQUENCE [LARGE SCALE GENOMIC DNA]</scope>
</reference>
<sequence length="86" mass="9881">MERCFKTGSIRPENRQLTTIAQSKKDNNKCSKNNSLELHSEHVIHGSTLESSIPDVDIRKESKKRKYCDSYELSDSLNLLMDILIV</sequence>
<evidence type="ECO:0000313" key="1">
    <source>
        <dbReference type="EMBL" id="VVC27273.1"/>
    </source>
</evidence>
<keyword evidence="2" id="KW-1185">Reference proteome</keyword>
<organism evidence="1 2">
    <name type="scientific">Cinara cedri</name>
    <dbReference type="NCBI Taxonomy" id="506608"/>
    <lineage>
        <taxon>Eukaryota</taxon>
        <taxon>Metazoa</taxon>
        <taxon>Ecdysozoa</taxon>
        <taxon>Arthropoda</taxon>
        <taxon>Hexapoda</taxon>
        <taxon>Insecta</taxon>
        <taxon>Pterygota</taxon>
        <taxon>Neoptera</taxon>
        <taxon>Paraneoptera</taxon>
        <taxon>Hemiptera</taxon>
        <taxon>Sternorrhyncha</taxon>
        <taxon>Aphidomorpha</taxon>
        <taxon>Aphidoidea</taxon>
        <taxon>Aphididae</taxon>
        <taxon>Lachninae</taxon>
        <taxon>Cinara</taxon>
    </lineage>
</organism>
<proteinExistence type="predicted"/>
<accession>A0A5E4M7G1</accession>
<dbReference type="EMBL" id="CABPRJ010000079">
    <property type="protein sequence ID" value="VVC27273.1"/>
    <property type="molecule type" value="Genomic_DNA"/>
</dbReference>
<evidence type="ECO:0000313" key="2">
    <source>
        <dbReference type="Proteomes" id="UP000325440"/>
    </source>
</evidence>
<dbReference type="Proteomes" id="UP000325440">
    <property type="component" value="Unassembled WGS sequence"/>
</dbReference>
<name>A0A5E4M7G1_9HEMI</name>
<dbReference type="AlphaFoldDB" id="A0A5E4M7G1"/>
<gene>
    <name evidence="1" type="ORF">CINCED_3A008013</name>
</gene>